<evidence type="ECO:0000313" key="1">
    <source>
        <dbReference type="EMBL" id="KAI7998355.1"/>
    </source>
</evidence>
<evidence type="ECO:0000313" key="2">
    <source>
        <dbReference type="Proteomes" id="UP001060215"/>
    </source>
</evidence>
<dbReference type="Proteomes" id="UP001060215">
    <property type="component" value="Chromosome 10"/>
</dbReference>
<name>A0ACC0GBG2_9ERIC</name>
<keyword evidence="2" id="KW-1185">Reference proteome</keyword>
<dbReference type="EMBL" id="CM045767">
    <property type="protein sequence ID" value="KAI7998355.1"/>
    <property type="molecule type" value="Genomic_DNA"/>
</dbReference>
<proteinExistence type="predicted"/>
<accession>A0ACC0GBG2</accession>
<protein>
    <submittedName>
        <fullName evidence="1">Uncharacterized protein</fullName>
    </submittedName>
</protein>
<reference evidence="1 2" key="1">
    <citation type="journal article" date="2022" name="Plant J.">
        <title>Chromosome-level genome of Camellia lanceoleosa provides a valuable resource for understanding genome evolution and self-incompatibility.</title>
        <authorList>
            <person name="Gong W."/>
            <person name="Xiao S."/>
            <person name="Wang L."/>
            <person name="Liao Z."/>
            <person name="Chang Y."/>
            <person name="Mo W."/>
            <person name="Hu G."/>
            <person name="Li W."/>
            <person name="Zhao G."/>
            <person name="Zhu H."/>
            <person name="Hu X."/>
            <person name="Ji K."/>
            <person name="Xiang X."/>
            <person name="Song Q."/>
            <person name="Yuan D."/>
            <person name="Jin S."/>
            <person name="Zhang L."/>
        </authorList>
    </citation>
    <scope>NUCLEOTIDE SEQUENCE [LARGE SCALE GENOMIC DNA]</scope>
    <source>
        <strain evidence="1">SQ_2022a</strain>
    </source>
</reference>
<gene>
    <name evidence="1" type="ORF">LOK49_LG10G00380</name>
</gene>
<sequence length="175" mass="19383">MHSKQTPFKSLLLKPKPIFPFLQFLPIQSQQNPNMSSQQQPVMVYPNPVTNQPSSHSKESFGAVFIVLAVIVVVSAIACFLGRFCSKRYHRAAKPKQSHMVAKPKEREQGRQQQGHNFHGRDGDIEFGFDKGIPSGKQFGNGDAKVGRQGGNGEIKGQVRFADEGELRGGDYNMA</sequence>
<organism evidence="1 2">
    <name type="scientific">Camellia lanceoleosa</name>
    <dbReference type="NCBI Taxonomy" id="1840588"/>
    <lineage>
        <taxon>Eukaryota</taxon>
        <taxon>Viridiplantae</taxon>
        <taxon>Streptophyta</taxon>
        <taxon>Embryophyta</taxon>
        <taxon>Tracheophyta</taxon>
        <taxon>Spermatophyta</taxon>
        <taxon>Magnoliopsida</taxon>
        <taxon>eudicotyledons</taxon>
        <taxon>Gunneridae</taxon>
        <taxon>Pentapetalae</taxon>
        <taxon>asterids</taxon>
        <taxon>Ericales</taxon>
        <taxon>Theaceae</taxon>
        <taxon>Camellia</taxon>
    </lineage>
</organism>
<comment type="caution">
    <text evidence="1">The sequence shown here is derived from an EMBL/GenBank/DDBJ whole genome shotgun (WGS) entry which is preliminary data.</text>
</comment>